<evidence type="ECO:0000256" key="3">
    <source>
        <dbReference type="SAM" id="MobiDB-lite"/>
    </source>
</evidence>
<keyword evidence="9" id="KW-1185">Reference proteome</keyword>
<dbReference type="InterPro" id="IPR050559">
    <property type="entry name" value="P-Pant_transferase_sf"/>
</dbReference>
<evidence type="ECO:0000313" key="7">
    <source>
        <dbReference type="EMBL" id="RCW35694.1"/>
    </source>
</evidence>
<protein>
    <submittedName>
        <fullName evidence="7">4'-phosphopantetheinyl transferase</fullName>
    </submittedName>
</protein>
<dbReference type="PANTHER" id="PTHR12215:SF10">
    <property type="entry name" value="L-AMINOADIPATE-SEMIALDEHYDE DEHYDROGENASE-PHOSPHOPANTETHEINYL TRANSFERASE"/>
    <property type="match status" value="1"/>
</dbReference>
<feature type="domain" description="4'-phosphopantetheinyl transferase N-terminal" evidence="5">
    <location>
        <begin position="47"/>
        <end position="104"/>
    </location>
</feature>
<evidence type="ECO:0000256" key="1">
    <source>
        <dbReference type="ARBA" id="ARBA00010990"/>
    </source>
</evidence>
<dbReference type="AlphaFoldDB" id="A0A368V7P5"/>
<dbReference type="EMBL" id="QNSA01000004">
    <property type="protein sequence ID" value="RBP75163.1"/>
    <property type="molecule type" value="Genomic_DNA"/>
</dbReference>
<evidence type="ECO:0000259" key="4">
    <source>
        <dbReference type="Pfam" id="PF01648"/>
    </source>
</evidence>
<comment type="similarity">
    <text evidence="1">Belongs to the P-Pant transferase superfamily. Gsp/Sfp/HetI/AcpT family.</text>
</comment>
<evidence type="ECO:0000256" key="2">
    <source>
        <dbReference type="ARBA" id="ARBA00022679"/>
    </source>
</evidence>
<name>A0A368V7P5_MARNT</name>
<dbReference type="GO" id="GO:0000287">
    <property type="term" value="F:magnesium ion binding"/>
    <property type="evidence" value="ECO:0007669"/>
    <property type="project" value="InterPro"/>
</dbReference>
<dbReference type="Pfam" id="PF01648">
    <property type="entry name" value="ACPS"/>
    <property type="match status" value="1"/>
</dbReference>
<dbReference type="RefSeq" id="WP_022992291.1">
    <property type="nucleotide sequence ID" value="NZ_QNSA01000004.1"/>
</dbReference>
<comment type="caution">
    <text evidence="7">The sequence shown here is derived from an EMBL/GenBank/DDBJ whole genome shotgun (WGS) entry which is preliminary data.</text>
</comment>
<evidence type="ECO:0000313" key="9">
    <source>
        <dbReference type="Proteomes" id="UP000253065"/>
    </source>
</evidence>
<keyword evidence="2 7" id="KW-0808">Transferase</keyword>
<dbReference type="Proteomes" id="UP000253065">
    <property type="component" value="Unassembled WGS sequence"/>
</dbReference>
<dbReference type="Proteomes" id="UP000252795">
    <property type="component" value="Unassembled WGS sequence"/>
</dbReference>
<evidence type="ECO:0000313" key="8">
    <source>
        <dbReference type="Proteomes" id="UP000252795"/>
    </source>
</evidence>
<dbReference type="SUPFAM" id="SSF56214">
    <property type="entry name" value="4'-phosphopantetheinyl transferase"/>
    <property type="match status" value="2"/>
</dbReference>
<evidence type="ECO:0000313" key="6">
    <source>
        <dbReference type="EMBL" id="RBP75163.1"/>
    </source>
</evidence>
<feature type="domain" description="4'-phosphopantetheinyl transferase" evidence="4">
    <location>
        <begin position="109"/>
        <end position="203"/>
    </location>
</feature>
<dbReference type="InterPro" id="IPR008278">
    <property type="entry name" value="4-PPantetheinyl_Trfase_dom"/>
</dbReference>
<dbReference type="GO" id="GO:0019878">
    <property type="term" value="P:lysine biosynthetic process via aminoadipic acid"/>
    <property type="evidence" value="ECO:0007669"/>
    <property type="project" value="TreeGrafter"/>
</dbReference>
<feature type="region of interest" description="Disordered" evidence="3">
    <location>
        <begin position="68"/>
        <end position="87"/>
    </location>
</feature>
<accession>A0A368V7P5</accession>
<dbReference type="Pfam" id="PF17837">
    <property type="entry name" value="4PPT_N"/>
    <property type="match status" value="1"/>
</dbReference>
<dbReference type="InterPro" id="IPR041354">
    <property type="entry name" value="4PPT_N"/>
</dbReference>
<sequence length="254" mass="28626">MAGQSNDCNPDRPAIWLCHQINRNLSQAPAWMTAGEGETLARLEGPRRQEYLTSRWLIRQALARASGETPESCRPVPGRPVASASPQGWHLSLSHSQGLTACATGRSALGIDLEPSQRRADWARVTTRWFTAVEQEWLLRADDPFSFLKVWTLKEAWLKATGRGIAGNLQTLEVRKNFELYGDQPDRHWQASCLYAEGFLVTLVYPCDGSPDNTSLWPEITLLEPPPDDYNLEPAPSLDLTWEPLFHRLIRARP</sequence>
<proteinExistence type="inferred from homology"/>
<organism evidence="7 8">
    <name type="scientific">Marinobacter nauticus</name>
    <name type="common">Marinobacter hydrocarbonoclasticus</name>
    <name type="synonym">Marinobacter aquaeolei</name>
    <dbReference type="NCBI Taxonomy" id="2743"/>
    <lineage>
        <taxon>Bacteria</taxon>
        <taxon>Pseudomonadati</taxon>
        <taxon>Pseudomonadota</taxon>
        <taxon>Gammaproteobacteria</taxon>
        <taxon>Pseudomonadales</taxon>
        <taxon>Marinobacteraceae</taxon>
        <taxon>Marinobacter</taxon>
    </lineage>
</organism>
<dbReference type="EMBL" id="QPJB01000004">
    <property type="protein sequence ID" value="RCW35694.1"/>
    <property type="molecule type" value="Genomic_DNA"/>
</dbReference>
<dbReference type="PANTHER" id="PTHR12215">
    <property type="entry name" value="PHOSPHOPANTETHEINE TRANSFERASE"/>
    <property type="match status" value="1"/>
</dbReference>
<gene>
    <name evidence="7" type="ORF">DET51_104313</name>
    <name evidence="6" type="ORF">DET64_104313</name>
</gene>
<dbReference type="InterPro" id="IPR037143">
    <property type="entry name" value="4-PPantetheinyl_Trfase_dom_sf"/>
</dbReference>
<dbReference type="GO" id="GO:0008897">
    <property type="term" value="F:holo-[acyl-carrier-protein] synthase activity"/>
    <property type="evidence" value="ECO:0007669"/>
    <property type="project" value="InterPro"/>
</dbReference>
<evidence type="ECO:0000259" key="5">
    <source>
        <dbReference type="Pfam" id="PF17837"/>
    </source>
</evidence>
<dbReference type="GO" id="GO:0005829">
    <property type="term" value="C:cytosol"/>
    <property type="evidence" value="ECO:0007669"/>
    <property type="project" value="TreeGrafter"/>
</dbReference>
<reference evidence="7 8" key="1">
    <citation type="submission" date="2018-07" db="EMBL/GenBank/DDBJ databases">
        <title>Freshwater and sediment microbial communities from various areas in North America, analyzing microbe dynamics in response to fracking.</title>
        <authorList>
            <person name="Lamendella R."/>
        </authorList>
    </citation>
    <scope>NUCLEOTIDE SEQUENCE [LARGE SCALE GENOMIC DNA]</scope>
    <source>
        <strain evidence="7 8">114E</strain>
        <strain evidence="6 9">114E_o</strain>
    </source>
</reference>
<dbReference type="Gene3D" id="3.90.470.20">
    <property type="entry name" value="4'-phosphopantetheinyl transferase domain"/>
    <property type="match status" value="1"/>
</dbReference>